<dbReference type="RefSeq" id="WP_369744487.1">
    <property type="nucleotide sequence ID" value="NZ_CP165735.1"/>
</dbReference>
<gene>
    <name evidence="1" type="ORF">ABQM86_11700</name>
</gene>
<dbReference type="AlphaFoldDB" id="A0AB39YII3"/>
<accession>A0AB39YII3</accession>
<sequence length="115" mass="12879">MPSPENLQRAPQWETYIVTQTVRATLGLIPEHALAVGVEIRGVKIKLLFQLTEVSADDQTDMDDILSELEANVGQNVEVEYTYEIRKECKVHPGASGGIWWVYLARVDEDPATPL</sequence>
<name>A0AB39YII3_9MICC</name>
<organism evidence="1">
    <name type="scientific">Paenarthrobacter sp. AMU7</name>
    <dbReference type="NCBI Taxonomy" id="3162492"/>
    <lineage>
        <taxon>Bacteria</taxon>
        <taxon>Bacillati</taxon>
        <taxon>Actinomycetota</taxon>
        <taxon>Actinomycetes</taxon>
        <taxon>Micrococcales</taxon>
        <taxon>Micrococcaceae</taxon>
        <taxon>Paenarthrobacter</taxon>
    </lineage>
</organism>
<evidence type="ECO:0000313" key="1">
    <source>
        <dbReference type="EMBL" id="XDV69659.1"/>
    </source>
</evidence>
<proteinExistence type="predicted"/>
<reference evidence="1" key="1">
    <citation type="submission" date="2024-07" db="EMBL/GenBank/DDBJ databases">
        <authorList>
            <person name="Li J."/>
            <person name="Wei H."/>
            <person name="Ma J."/>
        </authorList>
    </citation>
    <scope>NUCLEOTIDE SEQUENCE</scope>
    <source>
        <strain evidence="1">AMU7</strain>
    </source>
</reference>
<dbReference type="EMBL" id="CP165735">
    <property type="protein sequence ID" value="XDV69659.1"/>
    <property type="molecule type" value="Genomic_DNA"/>
</dbReference>
<protein>
    <submittedName>
        <fullName evidence="1">Uncharacterized protein</fullName>
    </submittedName>
</protein>